<evidence type="ECO:0000313" key="2">
    <source>
        <dbReference type="Proteomes" id="UP001529510"/>
    </source>
</evidence>
<name>A0ABD0PW60_CIRMR</name>
<organism evidence="1 2">
    <name type="scientific">Cirrhinus mrigala</name>
    <name type="common">Mrigala</name>
    <dbReference type="NCBI Taxonomy" id="683832"/>
    <lineage>
        <taxon>Eukaryota</taxon>
        <taxon>Metazoa</taxon>
        <taxon>Chordata</taxon>
        <taxon>Craniata</taxon>
        <taxon>Vertebrata</taxon>
        <taxon>Euteleostomi</taxon>
        <taxon>Actinopterygii</taxon>
        <taxon>Neopterygii</taxon>
        <taxon>Teleostei</taxon>
        <taxon>Ostariophysi</taxon>
        <taxon>Cypriniformes</taxon>
        <taxon>Cyprinidae</taxon>
        <taxon>Labeoninae</taxon>
        <taxon>Labeonini</taxon>
        <taxon>Cirrhinus</taxon>
    </lineage>
</organism>
<evidence type="ECO:0000313" key="1">
    <source>
        <dbReference type="EMBL" id="KAL0178275.1"/>
    </source>
</evidence>
<accession>A0ABD0PW60</accession>
<sequence length="70" mass="7883">TLSHMKVIAFQGNSKGLDKAPEPVSLPVITERDLMSSPDVPLAIMKRKLQRSNDVEEVVGYMKEIHEHLQ</sequence>
<keyword evidence="2" id="KW-1185">Reference proteome</keyword>
<proteinExistence type="predicted"/>
<dbReference type="AlphaFoldDB" id="A0ABD0PW60"/>
<reference evidence="1 2" key="1">
    <citation type="submission" date="2024-05" db="EMBL/GenBank/DDBJ databases">
        <title>Genome sequencing and assembly of Indian major carp, Cirrhinus mrigala (Hamilton, 1822).</title>
        <authorList>
            <person name="Mohindra V."/>
            <person name="Chowdhury L.M."/>
            <person name="Lal K."/>
            <person name="Jena J.K."/>
        </authorList>
    </citation>
    <scope>NUCLEOTIDE SEQUENCE [LARGE SCALE GENOMIC DNA]</scope>
    <source>
        <strain evidence="1">CM1030</strain>
        <tissue evidence="1">Blood</tissue>
    </source>
</reference>
<feature type="non-terminal residue" evidence="1">
    <location>
        <position position="70"/>
    </location>
</feature>
<feature type="non-terminal residue" evidence="1">
    <location>
        <position position="1"/>
    </location>
</feature>
<protein>
    <submittedName>
        <fullName evidence="1">Uncharacterized protein</fullName>
    </submittedName>
</protein>
<gene>
    <name evidence="1" type="ORF">M9458_027169</name>
</gene>
<dbReference type="Proteomes" id="UP001529510">
    <property type="component" value="Unassembled WGS sequence"/>
</dbReference>
<dbReference type="EMBL" id="JAMKFB020000013">
    <property type="protein sequence ID" value="KAL0178275.1"/>
    <property type="molecule type" value="Genomic_DNA"/>
</dbReference>
<comment type="caution">
    <text evidence="1">The sequence shown here is derived from an EMBL/GenBank/DDBJ whole genome shotgun (WGS) entry which is preliminary data.</text>
</comment>